<name>A0ABC9U5W7_ENTAS</name>
<evidence type="ECO:0000313" key="1">
    <source>
        <dbReference type="EMBL" id="ESM24452.1"/>
    </source>
</evidence>
<sequence>DCGKQVNFADDRDCGKQVNSADGPDCGKQVNYADSRDCGKQVKLGKHYGKHSKFSIPPYVSNKLRGRK</sequence>
<accession>A0ABC9U5W7</accession>
<gene>
    <name evidence="1" type="ORF">L402_05040</name>
</gene>
<dbReference type="EMBL" id="AYIP01000030">
    <property type="protein sequence ID" value="ESM24452.1"/>
    <property type="molecule type" value="Genomic_DNA"/>
</dbReference>
<feature type="non-terminal residue" evidence="1">
    <location>
        <position position="1"/>
    </location>
</feature>
<evidence type="ECO:0000313" key="2">
    <source>
        <dbReference type="Proteomes" id="UP000017391"/>
    </source>
</evidence>
<reference evidence="2" key="1">
    <citation type="submission" date="2013-09" db="EMBL/GenBank/DDBJ databases">
        <title>The Genome Sequence of Enterobacter cloacae BWH 31.</title>
        <authorList>
            <consortium name="The Broad Institute Genomics Platform"/>
            <consortium name="The Broad Institute Genome Sequencing Center for Infectious Disease"/>
            <person name="Murphy C."/>
            <person name="Cosimi L."/>
            <person name="Cerqueira G."/>
            <person name="Feldgarden M."/>
            <person name="Hung D."/>
            <person name="Onderdonk A.B."/>
            <person name="Ferraro M.J."/>
            <person name="Hooper D."/>
            <person name="Dekker J."/>
            <person name="O'Brien T."/>
            <person name="Huang S."/>
            <person name="Quan V."/>
            <person name="Ernst C."/>
            <person name="Delaney M."/>
            <person name="DuBois A."/>
            <person name="Young S.K."/>
            <person name="Zeng Q."/>
            <person name="Gargeya S."/>
            <person name="Fitzgerald M."/>
            <person name="Abouelleil A."/>
            <person name="Alvarado L."/>
            <person name="Berlin A.M."/>
            <person name="Chapman S.B."/>
            <person name="Gainer-Dewar J."/>
            <person name="Goldberg J."/>
            <person name="Gnerre S."/>
            <person name="Griggs A."/>
            <person name="Gujja S."/>
            <person name="Hansen M."/>
            <person name="Howarth C."/>
            <person name="Imamovic A."/>
            <person name="Ireland A."/>
            <person name="Larimer J."/>
            <person name="McCowan C."/>
            <person name="Murphy C."/>
            <person name="Pearson M."/>
            <person name="Poon T.W."/>
            <person name="Priest M."/>
            <person name="Roberts A."/>
            <person name="Saif S."/>
            <person name="Shea T."/>
            <person name="Sykes S."/>
            <person name="Wortman J."/>
            <person name="Nusbaum C."/>
            <person name="Birren B."/>
        </authorList>
    </citation>
    <scope>NUCLEOTIDE SEQUENCE [LARGE SCALE GENOMIC DNA]</scope>
    <source>
        <strain evidence="2">BWH 31</strain>
    </source>
</reference>
<dbReference type="Proteomes" id="UP000017391">
    <property type="component" value="Unassembled WGS sequence"/>
</dbReference>
<proteinExistence type="predicted"/>
<organism evidence="1 2">
    <name type="scientific">Enterobacter asburiae</name>
    <dbReference type="NCBI Taxonomy" id="61645"/>
    <lineage>
        <taxon>Bacteria</taxon>
        <taxon>Pseudomonadati</taxon>
        <taxon>Pseudomonadota</taxon>
        <taxon>Gammaproteobacteria</taxon>
        <taxon>Enterobacterales</taxon>
        <taxon>Enterobacteriaceae</taxon>
        <taxon>Enterobacter</taxon>
        <taxon>Enterobacter cloacae complex</taxon>
    </lineage>
</organism>
<comment type="caution">
    <text evidence="1">The sequence shown here is derived from an EMBL/GenBank/DDBJ whole genome shotgun (WGS) entry which is preliminary data.</text>
</comment>
<protein>
    <submittedName>
        <fullName evidence="1">Uncharacterized protein</fullName>
    </submittedName>
</protein>
<dbReference type="AlphaFoldDB" id="A0ABC9U5W7"/>